<dbReference type="GO" id="GO:0051920">
    <property type="term" value="F:peroxiredoxin activity"/>
    <property type="evidence" value="ECO:0007669"/>
    <property type="project" value="InterPro"/>
</dbReference>
<evidence type="ECO:0000259" key="1">
    <source>
        <dbReference type="Pfam" id="PF02627"/>
    </source>
</evidence>
<dbReference type="EMBL" id="UOFQ01000131">
    <property type="protein sequence ID" value="VAW89391.1"/>
    <property type="molecule type" value="Genomic_DNA"/>
</dbReference>
<dbReference type="PANTHER" id="PTHR35446">
    <property type="entry name" value="SI:CH211-175M2.5"/>
    <property type="match status" value="1"/>
</dbReference>
<dbReference type="AlphaFoldDB" id="A0A3B0ZCU8"/>
<feature type="domain" description="Carboxymuconolactone decarboxylase-like" evidence="1">
    <location>
        <begin position="41"/>
        <end position="105"/>
    </location>
</feature>
<dbReference type="InterPro" id="IPR029032">
    <property type="entry name" value="AhpD-like"/>
</dbReference>
<protein>
    <recommendedName>
        <fullName evidence="1">Carboxymuconolactone decarboxylase-like domain-containing protein</fullName>
    </recommendedName>
</protein>
<dbReference type="PANTHER" id="PTHR35446:SF3">
    <property type="entry name" value="CMD DOMAIN-CONTAINING PROTEIN"/>
    <property type="match status" value="1"/>
</dbReference>
<gene>
    <name evidence="2" type="ORF">MNBD_GAMMA17-793</name>
</gene>
<evidence type="ECO:0000313" key="2">
    <source>
        <dbReference type="EMBL" id="VAW89391.1"/>
    </source>
</evidence>
<dbReference type="InterPro" id="IPR003779">
    <property type="entry name" value="CMD-like"/>
</dbReference>
<accession>A0A3B0ZCU8</accession>
<proteinExistence type="predicted"/>
<sequence length="186" mass="20085">MSKFVHVDPNSAQADTEKAFKEAAAQFGGVINLFKVIGIAPNVLSGILALNKEVSSSTELDDQLTEQVAMLTSALNRCDYCVNVHMKVGEGVGLSREDLIMAMKAKANNGKAQALLDFTNEVVRKRGRVSNATLQAVQSAGFSNKAILETIGIIGIYTTLQYIRHVANPDHDFPNVPEFNADQYGA</sequence>
<organism evidence="2">
    <name type="scientific">hydrothermal vent metagenome</name>
    <dbReference type="NCBI Taxonomy" id="652676"/>
    <lineage>
        <taxon>unclassified sequences</taxon>
        <taxon>metagenomes</taxon>
        <taxon>ecological metagenomes</taxon>
    </lineage>
</organism>
<reference evidence="2" key="1">
    <citation type="submission" date="2018-06" db="EMBL/GenBank/DDBJ databases">
        <authorList>
            <person name="Zhirakovskaya E."/>
        </authorList>
    </citation>
    <scope>NUCLEOTIDE SEQUENCE</scope>
</reference>
<dbReference type="SUPFAM" id="SSF69118">
    <property type="entry name" value="AhpD-like"/>
    <property type="match status" value="1"/>
</dbReference>
<dbReference type="Gene3D" id="1.20.1290.10">
    <property type="entry name" value="AhpD-like"/>
    <property type="match status" value="1"/>
</dbReference>
<dbReference type="NCBIfam" id="TIGR00778">
    <property type="entry name" value="ahpD_dom"/>
    <property type="match status" value="1"/>
</dbReference>
<name>A0A3B0ZCU8_9ZZZZ</name>
<dbReference type="InterPro" id="IPR004675">
    <property type="entry name" value="AhpD_core"/>
</dbReference>
<dbReference type="Pfam" id="PF02627">
    <property type="entry name" value="CMD"/>
    <property type="match status" value="1"/>
</dbReference>